<dbReference type="Gene3D" id="3.40.930.10">
    <property type="entry name" value="Mannitol-specific EII, Chain A"/>
    <property type="match status" value="1"/>
</dbReference>
<dbReference type="InterPro" id="IPR036634">
    <property type="entry name" value="PRD_sf"/>
</dbReference>
<keyword evidence="4" id="KW-0804">Transcription</keyword>
<protein>
    <submittedName>
        <fullName evidence="7">Uncharacterized protein</fullName>
    </submittedName>
</protein>
<keyword evidence="2" id="KW-0805">Transcription regulation</keyword>
<feature type="domain" description="PTS EIIA type-2" evidence="5">
    <location>
        <begin position="493"/>
        <end position="632"/>
    </location>
</feature>
<feature type="domain" description="PRD" evidence="6">
    <location>
        <begin position="284"/>
        <end position="390"/>
    </location>
</feature>
<dbReference type="Pfam" id="PF00874">
    <property type="entry name" value="PRD"/>
    <property type="match status" value="2"/>
</dbReference>
<keyword evidence="3" id="KW-0010">Activator</keyword>
<dbReference type="Pfam" id="PF05043">
    <property type="entry name" value="Mga"/>
    <property type="match status" value="1"/>
</dbReference>
<dbReference type="InterPro" id="IPR016152">
    <property type="entry name" value="PTrfase/Anion_transptr"/>
</dbReference>
<dbReference type="SUPFAM" id="SSF55804">
    <property type="entry name" value="Phoshotransferase/anion transport protein"/>
    <property type="match status" value="1"/>
</dbReference>
<evidence type="ECO:0000256" key="2">
    <source>
        <dbReference type="ARBA" id="ARBA00023015"/>
    </source>
</evidence>
<evidence type="ECO:0000259" key="5">
    <source>
        <dbReference type="PROSITE" id="PS51094"/>
    </source>
</evidence>
<evidence type="ECO:0000313" key="8">
    <source>
        <dbReference type="Proteomes" id="UP000030008"/>
    </source>
</evidence>
<proteinExistence type="predicted"/>
<accession>A0A099I5E6</accession>
<dbReference type="InterPro" id="IPR002178">
    <property type="entry name" value="PTS_EIIA_type-2_dom"/>
</dbReference>
<dbReference type="PROSITE" id="PS51372">
    <property type="entry name" value="PRD_2"/>
    <property type="match status" value="2"/>
</dbReference>
<dbReference type="InterPro" id="IPR050661">
    <property type="entry name" value="BglG_antiterminators"/>
</dbReference>
<dbReference type="InterPro" id="IPR007737">
    <property type="entry name" value="Mga_HTH"/>
</dbReference>
<evidence type="ECO:0000313" key="7">
    <source>
        <dbReference type="EMBL" id="KGJ52816.1"/>
    </source>
</evidence>
<dbReference type="Gene3D" id="1.10.10.10">
    <property type="entry name" value="Winged helix-like DNA-binding domain superfamily/Winged helix DNA-binding domain"/>
    <property type="match status" value="2"/>
</dbReference>
<dbReference type="InterPro" id="IPR036388">
    <property type="entry name" value="WH-like_DNA-bd_sf"/>
</dbReference>
<comment type="caution">
    <text evidence="7">The sequence shown here is derived from an EMBL/GenBank/DDBJ whole genome shotgun (WGS) entry which is preliminary data.</text>
</comment>
<dbReference type="Pfam" id="PF08280">
    <property type="entry name" value="HTH_Mga"/>
    <property type="match status" value="1"/>
</dbReference>
<dbReference type="Gene3D" id="1.10.1790.10">
    <property type="entry name" value="PRD domain"/>
    <property type="match status" value="2"/>
</dbReference>
<organism evidence="7 8">
    <name type="scientific">Clostridium innocuum</name>
    <dbReference type="NCBI Taxonomy" id="1522"/>
    <lineage>
        <taxon>Bacteria</taxon>
        <taxon>Bacillati</taxon>
        <taxon>Bacillota</taxon>
        <taxon>Clostridia</taxon>
        <taxon>Eubacteriales</taxon>
        <taxon>Clostridiaceae</taxon>
        <taxon>Clostridium</taxon>
    </lineage>
</organism>
<dbReference type="CDD" id="cd00211">
    <property type="entry name" value="PTS_IIA_fru"/>
    <property type="match status" value="1"/>
</dbReference>
<evidence type="ECO:0000256" key="3">
    <source>
        <dbReference type="ARBA" id="ARBA00023159"/>
    </source>
</evidence>
<dbReference type="RefSeq" id="WP_044905757.1">
    <property type="nucleotide sequence ID" value="NZ_JQIF01000052.1"/>
</dbReference>
<dbReference type="InterPro" id="IPR013199">
    <property type="entry name" value="HTH_Mga_DNA-bd_dom"/>
</dbReference>
<dbReference type="Proteomes" id="UP000030008">
    <property type="component" value="Unassembled WGS sequence"/>
</dbReference>
<dbReference type="SUPFAM" id="SSF63520">
    <property type="entry name" value="PTS-regulatory domain, PRD"/>
    <property type="match status" value="2"/>
</dbReference>
<dbReference type="InterPro" id="IPR011608">
    <property type="entry name" value="PRD"/>
</dbReference>
<dbReference type="Pfam" id="PF00359">
    <property type="entry name" value="PTS_EIIA_2"/>
    <property type="match status" value="1"/>
</dbReference>
<dbReference type="PROSITE" id="PS51094">
    <property type="entry name" value="PTS_EIIA_TYPE_2"/>
    <property type="match status" value="1"/>
</dbReference>
<feature type="domain" description="PRD" evidence="6">
    <location>
        <begin position="172"/>
        <end position="276"/>
    </location>
</feature>
<evidence type="ECO:0000259" key="6">
    <source>
        <dbReference type="PROSITE" id="PS51372"/>
    </source>
</evidence>
<dbReference type="AlphaFoldDB" id="A0A099I5E6"/>
<dbReference type="PANTHER" id="PTHR30185:SF12">
    <property type="entry name" value="TRANSCRIPTIONAL REGULATOR MANR"/>
    <property type="match status" value="1"/>
</dbReference>
<evidence type="ECO:0000256" key="1">
    <source>
        <dbReference type="ARBA" id="ARBA00022737"/>
    </source>
</evidence>
<reference evidence="7 8" key="1">
    <citation type="submission" date="2014-08" db="EMBL/GenBank/DDBJ databases">
        <title>Clostridium innocuum, an unnegligible vancomycin-resistant pathogen causing extra-intestinal infections.</title>
        <authorList>
            <person name="Feng Y."/>
            <person name="Chiu C.-H."/>
        </authorList>
    </citation>
    <scope>NUCLEOTIDE SEQUENCE [LARGE SCALE GENOMIC DNA]</scope>
    <source>
        <strain evidence="7 8">AN88</strain>
    </source>
</reference>
<keyword evidence="1" id="KW-0677">Repeat</keyword>
<dbReference type="EMBL" id="JQIF01000052">
    <property type="protein sequence ID" value="KGJ52816.1"/>
    <property type="molecule type" value="Genomic_DNA"/>
</dbReference>
<dbReference type="PANTHER" id="PTHR30185">
    <property type="entry name" value="CRYPTIC BETA-GLUCOSIDE BGL OPERON ANTITERMINATOR"/>
    <property type="match status" value="1"/>
</dbReference>
<sequence length="637" mass="74708">MKRKQEDLIRYLYEHEEKLTSETLSKALSLSIRTIKSYIAELNLSYPGLILSSNRGYTIHKQKASVLLQYKDDIPQDYEGRCIYLIKKLLLEKQHQLDIFDLCDELFISYSTLKNDIYKMNTSFAHFQITFSCVDNKIDIRGTEKNKRRLITHVMSEEASGNFLDLSFLQESFPAYDIEEACILIKQVFHKYHYYINDFSFINLILHVTIMISRMHSGNHIPGNREYHSIDGLKEKPIIDELCMTLEQIFDVTFTSSEKFEIYILFKTNANYHAQDQMEELSRVVSEDILSLSHQLIQSIDRHFFVNLMSDSFLTPFALHLKNLKNRLEQHSIMKNPMLESIKISCPTIYDIATFMAYQLMQTFQQEISEDEIAFLALHVGTEIERQKKAETRVSCVILCPEYLNIGKLLYNKMLMDFGEQINIQKLISFERAIEHEVFDLLITTIPLPESPEYLTVLLPPLPMNYDKNKIMKAITRIENTKKSRILADNIDFYFNEDLFYLKEKPTGKEETINELADQMISLGYVHADFKDEVWKRERASSTAFMNIAIPHPMKMSAYKTSVAVVVCPKGMEWTNQHIVNVVFMIAFNKIDNKHFHDLYESLILLFNKQEVIAEIKKCRNFEDFKQIVIKNYIKYS</sequence>
<gene>
    <name evidence="7" type="ORF">CIAN88_12530</name>
</gene>
<dbReference type="GO" id="GO:0006355">
    <property type="term" value="P:regulation of DNA-templated transcription"/>
    <property type="evidence" value="ECO:0007669"/>
    <property type="project" value="InterPro"/>
</dbReference>
<evidence type="ECO:0000256" key="4">
    <source>
        <dbReference type="ARBA" id="ARBA00023163"/>
    </source>
</evidence>
<name>A0A099I5E6_CLOIN</name>